<gene>
    <name evidence="1" type="primary">gb12494</name>
    <name evidence="1" type="ORF">PR202_gb12494</name>
</gene>
<protein>
    <submittedName>
        <fullName evidence="1">Uncharacterized protein</fullName>
    </submittedName>
</protein>
<accession>A0AAV5ERI8</accession>
<organism evidence="1 2">
    <name type="scientific">Eleusine coracana subsp. coracana</name>
    <dbReference type="NCBI Taxonomy" id="191504"/>
    <lineage>
        <taxon>Eukaryota</taxon>
        <taxon>Viridiplantae</taxon>
        <taxon>Streptophyta</taxon>
        <taxon>Embryophyta</taxon>
        <taxon>Tracheophyta</taxon>
        <taxon>Spermatophyta</taxon>
        <taxon>Magnoliopsida</taxon>
        <taxon>Liliopsida</taxon>
        <taxon>Poales</taxon>
        <taxon>Poaceae</taxon>
        <taxon>PACMAD clade</taxon>
        <taxon>Chloridoideae</taxon>
        <taxon>Cynodonteae</taxon>
        <taxon>Eleusininae</taxon>
        <taxon>Eleusine</taxon>
    </lineage>
</organism>
<proteinExistence type="predicted"/>
<comment type="caution">
    <text evidence="1">The sequence shown here is derived from an EMBL/GenBank/DDBJ whole genome shotgun (WGS) entry which is preliminary data.</text>
</comment>
<keyword evidence="2" id="KW-1185">Reference proteome</keyword>
<evidence type="ECO:0000313" key="1">
    <source>
        <dbReference type="EMBL" id="GJN24736.1"/>
    </source>
</evidence>
<dbReference type="EMBL" id="BQKI01000077">
    <property type="protein sequence ID" value="GJN24736.1"/>
    <property type="molecule type" value="Genomic_DNA"/>
</dbReference>
<dbReference type="Proteomes" id="UP001054889">
    <property type="component" value="Unassembled WGS sequence"/>
</dbReference>
<evidence type="ECO:0000313" key="2">
    <source>
        <dbReference type="Proteomes" id="UP001054889"/>
    </source>
</evidence>
<reference evidence="1" key="1">
    <citation type="journal article" date="2018" name="DNA Res.">
        <title>Multiple hybrid de novo genome assembly of finger millet, an orphan allotetraploid crop.</title>
        <authorList>
            <person name="Hatakeyama M."/>
            <person name="Aluri S."/>
            <person name="Balachadran M.T."/>
            <person name="Sivarajan S.R."/>
            <person name="Patrignani A."/>
            <person name="Gruter S."/>
            <person name="Poveda L."/>
            <person name="Shimizu-Inatsugi R."/>
            <person name="Baeten J."/>
            <person name="Francoijs K.J."/>
            <person name="Nataraja K.N."/>
            <person name="Reddy Y.A.N."/>
            <person name="Phadnis S."/>
            <person name="Ravikumar R.L."/>
            <person name="Schlapbach R."/>
            <person name="Sreeman S.M."/>
            <person name="Shimizu K.K."/>
        </authorList>
    </citation>
    <scope>NUCLEOTIDE SEQUENCE</scope>
</reference>
<reference evidence="1" key="2">
    <citation type="submission" date="2021-12" db="EMBL/GenBank/DDBJ databases">
        <title>Resequencing data analysis of finger millet.</title>
        <authorList>
            <person name="Hatakeyama M."/>
            <person name="Aluri S."/>
            <person name="Balachadran M.T."/>
            <person name="Sivarajan S.R."/>
            <person name="Poveda L."/>
            <person name="Shimizu-Inatsugi R."/>
            <person name="Schlapbach R."/>
            <person name="Sreeman S.M."/>
            <person name="Shimizu K.K."/>
        </authorList>
    </citation>
    <scope>NUCLEOTIDE SEQUENCE</scope>
</reference>
<name>A0AAV5ERI8_ELECO</name>
<dbReference type="AlphaFoldDB" id="A0AAV5ERI8"/>
<sequence>MARGGKPSSWSSRPLSPLSSLLARHWRQERRSGTGDCILGLEQGRGACYQVLYTMAIMSFLNVYLWPRRVQSPPLRPSHRRHQQRHQAPRVHWRPGLPLHRRFRHRLLPPLNESRNAHLRPSLERLGAFGRPHLPLARASTCRCPSSVG</sequence>